<dbReference type="InterPro" id="IPR036291">
    <property type="entry name" value="NAD(P)-bd_dom_sf"/>
</dbReference>
<comment type="caution">
    <text evidence="1">The sequence shown here is derived from an EMBL/GenBank/DDBJ whole genome shotgun (WGS) entry which is preliminary data.</text>
</comment>
<evidence type="ECO:0000313" key="1">
    <source>
        <dbReference type="EMBL" id="KAK1764231.1"/>
    </source>
</evidence>
<protein>
    <submittedName>
        <fullName evidence="1">Nucleoside-diphosphate-sugar epimerase</fullName>
    </submittedName>
</protein>
<dbReference type="SUPFAM" id="SSF51735">
    <property type="entry name" value="NAD(P)-binding Rossmann-fold domains"/>
    <property type="match status" value="1"/>
</dbReference>
<reference evidence="1" key="1">
    <citation type="submission" date="2023-06" db="EMBL/GenBank/DDBJ databases">
        <title>Genome-scale phylogeny and comparative genomics of the fungal order Sordariales.</title>
        <authorList>
            <consortium name="Lawrence Berkeley National Laboratory"/>
            <person name="Hensen N."/>
            <person name="Bonometti L."/>
            <person name="Westerberg I."/>
            <person name="Brannstrom I.O."/>
            <person name="Guillou S."/>
            <person name="Cros-Aarteil S."/>
            <person name="Calhoun S."/>
            <person name="Haridas S."/>
            <person name="Kuo A."/>
            <person name="Mondo S."/>
            <person name="Pangilinan J."/>
            <person name="Riley R."/>
            <person name="Labutti K."/>
            <person name="Andreopoulos B."/>
            <person name="Lipzen A."/>
            <person name="Chen C."/>
            <person name="Yanf M."/>
            <person name="Daum C."/>
            <person name="Ng V."/>
            <person name="Clum A."/>
            <person name="Steindorff A."/>
            <person name="Ohm R."/>
            <person name="Martin F."/>
            <person name="Silar P."/>
            <person name="Natvig D."/>
            <person name="Lalanne C."/>
            <person name="Gautier V."/>
            <person name="Ament-Velasquez S.L."/>
            <person name="Kruys A."/>
            <person name="Hutchinson M.I."/>
            <person name="Powell A.J."/>
            <person name="Barry K."/>
            <person name="Miller A.N."/>
            <person name="Grigoriev I.V."/>
            <person name="Debuchy R."/>
            <person name="Gladieux P."/>
            <person name="Thoren M.H."/>
            <person name="Johannesson H."/>
        </authorList>
    </citation>
    <scope>NUCLEOTIDE SEQUENCE</scope>
    <source>
        <strain evidence="1">8032-3</strain>
    </source>
</reference>
<accession>A0AAJ0FD44</accession>
<dbReference type="RefSeq" id="XP_060280444.1">
    <property type="nucleotide sequence ID" value="XM_060428752.1"/>
</dbReference>
<proteinExistence type="predicted"/>
<dbReference type="Gene3D" id="3.40.50.720">
    <property type="entry name" value="NAD(P)-binding Rossmann-like Domain"/>
    <property type="match status" value="1"/>
</dbReference>
<dbReference type="PANTHER" id="PTHR14097:SF8">
    <property type="entry name" value="NAD(P)-BINDING DOMAIN-CONTAINING PROTEIN"/>
    <property type="match status" value="1"/>
</dbReference>
<name>A0AAJ0FD44_9PEZI</name>
<dbReference type="AlphaFoldDB" id="A0AAJ0FD44"/>
<dbReference type="EMBL" id="MU839021">
    <property type="protein sequence ID" value="KAK1764231.1"/>
    <property type="molecule type" value="Genomic_DNA"/>
</dbReference>
<keyword evidence="2" id="KW-1185">Reference proteome</keyword>
<dbReference type="GeneID" id="85311939"/>
<gene>
    <name evidence="1" type="ORF">QBC33DRAFT_547555</name>
</gene>
<dbReference type="PANTHER" id="PTHR14097">
    <property type="entry name" value="OXIDOREDUCTASE HTATIP2"/>
    <property type="match status" value="1"/>
</dbReference>
<organism evidence="1 2">
    <name type="scientific">Phialemonium atrogriseum</name>
    <dbReference type="NCBI Taxonomy" id="1093897"/>
    <lineage>
        <taxon>Eukaryota</taxon>
        <taxon>Fungi</taxon>
        <taxon>Dikarya</taxon>
        <taxon>Ascomycota</taxon>
        <taxon>Pezizomycotina</taxon>
        <taxon>Sordariomycetes</taxon>
        <taxon>Sordariomycetidae</taxon>
        <taxon>Cephalothecales</taxon>
        <taxon>Cephalothecaceae</taxon>
        <taxon>Phialemonium</taxon>
    </lineage>
</organism>
<dbReference type="Proteomes" id="UP001244011">
    <property type="component" value="Unassembled WGS sequence"/>
</dbReference>
<evidence type="ECO:0000313" key="2">
    <source>
        <dbReference type="Proteomes" id="UP001244011"/>
    </source>
</evidence>
<sequence>MHLILTGATGLVGSGVLDAMIKMKDVTKISVISRRPVPMAEDAKDPKINVIIHKDFEKYDADLLSQLKGASGCVWALGISQTKVGKEEYVKITKDYALAAAKAFQSLPGDDASNKDEPFRFVYVSGAGSTLKPGLFTSLFARVKGETELSLSEMRAANPLFGATSVRPAFIDYHAHAAIKPYIPAQGAMMDTLASVLGPAIRVGYKSMWSPTAQLGQFLTEMAMGRFDDRLQGEGVERLGEFAILENSAFRRLAGLDNNGRV</sequence>